<keyword evidence="3" id="KW-1185">Reference proteome</keyword>
<evidence type="ECO:0000256" key="1">
    <source>
        <dbReference type="SAM" id="MobiDB-lite"/>
    </source>
</evidence>
<feature type="compositionally biased region" description="Basic and acidic residues" evidence="1">
    <location>
        <begin position="189"/>
        <end position="205"/>
    </location>
</feature>
<feature type="region of interest" description="Disordered" evidence="1">
    <location>
        <begin position="157"/>
        <end position="214"/>
    </location>
</feature>
<feature type="compositionally biased region" description="Low complexity" evidence="1">
    <location>
        <begin position="1"/>
        <end position="14"/>
    </location>
</feature>
<reference evidence="2" key="1">
    <citation type="submission" date="2020-10" db="EMBL/GenBank/DDBJ databases">
        <title>Sequencing the genomes of 1000 actinobacteria strains.</title>
        <authorList>
            <person name="Klenk H.-P."/>
        </authorList>
    </citation>
    <scope>NUCLEOTIDE SEQUENCE</scope>
    <source>
        <strain evidence="2">DSM 46832</strain>
    </source>
</reference>
<dbReference type="Pfam" id="PF20199">
    <property type="entry name" value="RepSA"/>
    <property type="match status" value="1"/>
</dbReference>
<dbReference type="AlphaFoldDB" id="A0A927MGH5"/>
<evidence type="ECO:0000313" key="3">
    <source>
        <dbReference type="Proteomes" id="UP000649753"/>
    </source>
</evidence>
<feature type="compositionally biased region" description="Gly residues" evidence="1">
    <location>
        <begin position="570"/>
        <end position="580"/>
    </location>
</feature>
<feature type="region of interest" description="Disordered" evidence="1">
    <location>
        <begin position="560"/>
        <end position="580"/>
    </location>
</feature>
<protein>
    <recommendedName>
        <fullName evidence="4">Replication initiation protein</fullName>
    </recommendedName>
</protein>
<evidence type="ECO:0000313" key="2">
    <source>
        <dbReference type="EMBL" id="MBE1492596.1"/>
    </source>
</evidence>
<dbReference type="Proteomes" id="UP000649753">
    <property type="component" value="Unassembled WGS sequence"/>
</dbReference>
<proteinExistence type="predicted"/>
<feature type="region of interest" description="Disordered" evidence="1">
    <location>
        <begin position="93"/>
        <end position="112"/>
    </location>
</feature>
<dbReference type="EMBL" id="JADBEB010000001">
    <property type="protein sequence ID" value="MBE1492596.1"/>
    <property type="molecule type" value="Genomic_DNA"/>
</dbReference>
<accession>A0A927MGH5</accession>
<gene>
    <name evidence="2" type="ORF">H4W31_008234</name>
</gene>
<organism evidence="2 3">
    <name type="scientific">Plantactinospora soyae</name>
    <dbReference type="NCBI Taxonomy" id="1544732"/>
    <lineage>
        <taxon>Bacteria</taxon>
        <taxon>Bacillati</taxon>
        <taxon>Actinomycetota</taxon>
        <taxon>Actinomycetes</taxon>
        <taxon>Micromonosporales</taxon>
        <taxon>Micromonosporaceae</taxon>
        <taxon>Plantactinospora</taxon>
    </lineage>
</organism>
<sequence>MTAPTLPGLAPAAPVVETPRPGSRAARMGLPRAVDVLRDIATEYGVCIRPLAMRRTDLATGLTEVIDLPCGATREDKCPPCAKKNRRLRQAQIREGWHRDDEPLPPPEPATEEQKTLILLRGHLEFSRDEASRASQLDQVADLDEAIREVEDAIAAEGLRGRVAPPHSTGDDDQGDEDTGRRRKRSTRRRQDAPDLPRRKVERRTVGKTYSAPDGSTYRPSMWLTLTLDSYGPVRPDGTPVNPDRYNYRRAAWDAVHFPRLLDRFWQNLRRCEGWNVQYAGCVEPQRRLAPHAHFAIRGTIPREVLRTVAAATYHQVWWPSTDVQRYTLDRLPVWDEQASAWVDPDTREPLTTWTDALDDDPDAEPVHLVRFGAQVDARGVMPGTEDAERTIRYVTKYITKHTGDCHKITTGRQRAHLDRLWQELQVTPCTDRCANWMLYGVQPKKAHARLKPGRCKGKVHQRDTLGIGGRRILISRDWSGKTLSDHKHDARAWVRALLGVTVGLDGVDDQGATVEPVRHAWELARPDDPDVGPLSHRLLRSISERARWRSELLAAKDRAAQLPDSGSATGVGGTTGEGL</sequence>
<feature type="region of interest" description="Disordered" evidence="1">
    <location>
        <begin position="1"/>
        <end position="24"/>
    </location>
</feature>
<evidence type="ECO:0008006" key="4">
    <source>
        <dbReference type="Google" id="ProtNLM"/>
    </source>
</evidence>
<dbReference type="RefSeq" id="WP_192771476.1">
    <property type="nucleotide sequence ID" value="NZ_JADBEB010000001.1"/>
</dbReference>
<dbReference type="InterPro" id="IPR046828">
    <property type="entry name" value="RepSA"/>
</dbReference>
<name>A0A927MGH5_9ACTN</name>
<comment type="caution">
    <text evidence="2">The sequence shown here is derived from an EMBL/GenBank/DDBJ whole genome shotgun (WGS) entry which is preliminary data.</text>
</comment>